<dbReference type="Pfam" id="PF25311">
    <property type="entry name" value="WDGH"/>
    <property type="match status" value="1"/>
</dbReference>
<name>A0A060ZME9_9ACTN</name>
<evidence type="ECO:0000259" key="1">
    <source>
        <dbReference type="Pfam" id="PF25311"/>
    </source>
</evidence>
<protein>
    <recommendedName>
        <fullName evidence="1">WDGH domain-containing protein</fullName>
    </recommendedName>
</protein>
<reference evidence="3 4" key="2">
    <citation type="submission" date="2021-03" db="EMBL/GenBank/DDBJ databases">
        <title>Genomic Encyclopedia of Type Strains, Phase IV (KMG-IV): sequencing the most valuable type-strain genomes for metagenomic binning, comparative biology and taxonomic classification.</title>
        <authorList>
            <person name="Goeker M."/>
        </authorList>
    </citation>
    <scope>NUCLEOTIDE SEQUENCE [LARGE SCALE GENOMIC DNA]</scope>
    <source>
        <strain evidence="3 4">DSM 41954</strain>
    </source>
</reference>
<dbReference type="AlphaFoldDB" id="A0A060ZME9"/>
<evidence type="ECO:0000313" key="2">
    <source>
        <dbReference type="EMBL" id="CDR06934.1"/>
    </source>
</evidence>
<dbReference type="HOGENOM" id="CLU_151797_0_0_11"/>
<feature type="domain" description="WDGH" evidence="1">
    <location>
        <begin position="5"/>
        <end position="106"/>
    </location>
</feature>
<dbReference type="RefSeq" id="WP_044570566.1">
    <property type="nucleotide sequence ID" value="NZ_BAABDR010000005.1"/>
</dbReference>
<keyword evidence="4" id="KW-1185">Reference proteome</keyword>
<dbReference type="EMBL" id="LK022848">
    <property type="protein sequence ID" value="CDR06934.1"/>
    <property type="molecule type" value="Genomic_DNA"/>
</dbReference>
<accession>A0A060ZME9</accession>
<evidence type="ECO:0000313" key="4">
    <source>
        <dbReference type="Proteomes" id="UP000756710"/>
    </source>
</evidence>
<dbReference type="InterPro" id="IPR057362">
    <property type="entry name" value="WDGH"/>
</dbReference>
<proteinExistence type="predicted"/>
<dbReference type="Proteomes" id="UP000756710">
    <property type="component" value="Unassembled WGS sequence"/>
</dbReference>
<evidence type="ECO:0000313" key="3">
    <source>
        <dbReference type="EMBL" id="MBP2067777.1"/>
    </source>
</evidence>
<sequence length="118" mass="13153">MTDTGSVSDGFHTFDELYEFRLLYHAHAVRAWLAARYPVVRSWKHHDGEPCFGGGWFIVMAQLPTGQVSNHYRANSWSLFGDVPEVETAPVWDGHSTTDVARRLRTLLSGDGSTSVAS</sequence>
<dbReference type="GeneID" id="32466915"/>
<gene>
    <name evidence="3" type="ORF">J2Z30_008844</name>
    <name evidence="2" type="ORF">SIRAN3801</name>
</gene>
<reference evidence="2" key="1">
    <citation type="submission" date="2014-05" db="EMBL/GenBank/DDBJ databases">
        <authorList>
            <person name="Horn Fabian"/>
        </authorList>
    </citation>
    <scope>NUCLEOTIDE SEQUENCE</scope>
</reference>
<organism evidence="2">
    <name type="scientific">Streptomyces iranensis</name>
    <dbReference type="NCBI Taxonomy" id="576784"/>
    <lineage>
        <taxon>Bacteria</taxon>
        <taxon>Bacillati</taxon>
        <taxon>Actinomycetota</taxon>
        <taxon>Actinomycetes</taxon>
        <taxon>Kitasatosporales</taxon>
        <taxon>Streptomycetaceae</taxon>
        <taxon>Streptomyces</taxon>
        <taxon>Streptomyces violaceusniger group</taxon>
    </lineage>
</organism>
<dbReference type="EMBL" id="JAGGLR010000033">
    <property type="protein sequence ID" value="MBP2067777.1"/>
    <property type="molecule type" value="Genomic_DNA"/>
</dbReference>